<comment type="subcellular location">
    <subcellularLocation>
        <location evidence="1">Cytoplasm</location>
    </subcellularLocation>
</comment>
<protein>
    <recommendedName>
        <fullName evidence="1">Ribosomal RNA small subunit methyltransferase J</fullName>
        <ecNumber evidence="1">2.1.1.242</ecNumber>
    </recommendedName>
    <alternativeName>
        <fullName evidence="1">16S rRNA m2G1516 methyltransferase</fullName>
    </alternativeName>
    <alternativeName>
        <fullName evidence="1">rRNA (guanine-N(2)-)-methyltransferase</fullName>
    </alternativeName>
</protein>
<dbReference type="OrthoDB" id="3191794at2"/>
<proteinExistence type="inferred from homology"/>
<comment type="caution">
    <text evidence="1">Lacks conserved residue(s) required for the propagation of feature annotation.</text>
</comment>
<keyword evidence="1" id="KW-0949">S-adenosyl-L-methionine</keyword>
<dbReference type="PANTHER" id="PTHR36112">
    <property type="entry name" value="RIBOSOMAL RNA SMALL SUBUNIT METHYLTRANSFERASE J"/>
    <property type="match status" value="1"/>
</dbReference>
<comment type="function">
    <text evidence="1">Specifically methylates the guanosine in position 1516 of 16S rRNA.</text>
</comment>
<dbReference type="GO" id="GO:0008990">
    <property type="term" value="F:rRNA (guanine-N2-)-methyltransferase activity"/>
    <property type="evidence" value="ECO:0007669"/>
    <property type="project" value="UniProtKB-UniRule"/>
</dbReference>
<evidence type="ECO:0000313" key="3">
    <source>
        <dbReference type="Proteomes" id="UP000003374"/>
    </source>
</evidence>
<keyword evidence="1" id="KW-0808">Transferase</keyword>
<comment type="similarity">
    <text evidence="1">Belongs to the methyltransferase superfamily. RsmJ family.</text>
</comment>
<name>A4BVM2_9GAMM</name>
<dbReference type="STRING" id="314278.NB231_13061"/>
<evidence type="ECO:0000256" key="1">
    <source>
        <dbReference type="HAMAP-Rule" id="MF_01523"/>
    </source>
</evidence>
<keyword evidence="3" id="KW-1185">Reference proteome</keyword>
<dbReference type="HOGENOM" id="CLU_076324_0_1_6"/>
<comment type="caution">
    <text evidence="2">The sequence shown here is derived from an EMBL/GenBank/DDBJ whole genome shotgun (WGS) entry which is preliminary data.</text>
</comment>
<dbReference type="Pfam" id="PF04445">
    <property type="entry name" value="SAM_MT"/>
    <property type="match status" value="1"/>
</dbReference>
<comment type="catalytic activity">
    <reaction evidence="1">
        <text>guanosine(1516) in 16S rRNA + S-adenosyl-L-methionine = N(2)-methylguanosine(1516) in 16S rRNA + S-adenosyl-L-homocysteine + H(+)</text>
        <dbReference type="Rhea" id="RHEA:43220"/>
        <dbReference type="Rhea" id="RHEA-COMP:10412"/>
        <dbReference type="Rhea" id="RHEA-COMP:10413"/>
        <dbReference type="ChEBI" id="CHEBI:15378"/>
        <dbReference type="ChEBI" id="CHEBI:57856"/>
        <dbReference type="ChEBI" id="CHEBI:59789"/>
        <dbReference type="ChEBI" id="CHEBI:74269"/>
        <dbReference type="ChEBI" id="CHEBI:74481"/>
        <dbReference type="EC" id="2.1.1.242"/>
    </reaction>
</comment>
<feature type="binding site" evidence="1">
    <location>
        <begin position="126"/>
        <end position="127"/>
    </location>
    <ligand>
        <name>S-adenosyl-L-methionine</name>
        <dbReference type="ChEBI" id="CHEBI:59789"/>
    </ligand>
</feature>
<dbReference type="GO" id="GO:0005737">
    <property type="term" value="C:cytoplasm"/>
    <property type="evidence" value="ECO:0007669"/>
    <property type="project" value="UniProtKB-SubCell"/>
</dbReference>
<keyword evidence="1" id="KW-0698">rRNA processing</keyword>
<dbReference type="InterPro" id="IPR029063">
    <property type="entry name" value="SAM-dependent_MTases_sf"/>
</dbReference>
<reference evidence="2 3" key="1">
    <citation type="submission" date="2006-02" db="EMBL/GenBank/DDBJ databases">
        <authorList>
            <person name="Waterbury J."/>
            <person name="Ferriera S."/>
            <person name="Johnson J."/>
            <person name="Kravitz S."/>
            <person name="Halpern A."/>
            <person name="Remington K."/>
            <person name="Beeson K."/>
            <person name="Tran B."/>
            <person name="Rogers Y.-H."/>
            <person name="Friedman R."/>
            <person name="Venter J.C."/>
        </authorList>
    </citation>
    <scope>NUCLEOTIDE SEQUENCE [LARGE SCALE GENOMIC DNA]</scope>
    <source>
        <strain evidence="2 3">Nb-231</strain>
    </source>
</reference>
<dbReference type="eggNOG" id="COG0742">
    <property type="taxonomic scope" value="Bacteria"/>
</dbReference>
<dbReference type="Gene3D" id="3.40.50.150">
    <property type="entry name" value="Vaccinia Virus protein VP39"/>
    <property type="match status" value="1"/>
</dbReference>
<dbReference type="SUPFAM" id="SSF53335">
    <property type="entry name" value="S-adenosyl-L-methionine-dependent methyltransferases"/>
    <property type="match status" value="1"/>
</dbReference>
<dbReference type="EC" id="2.1.1.242" evidence="1"/>
<accession>A4BVM2</accession>
<feature type="binding site" evidence="1">
    <location>
        <begin position="142"/>
        <end position="143"/>
    </location>
    <ligand>
        <name>S-adenosyl-L-methionine</name>
        <dbReference type="ChEBI" id="CHEBI:59789"/>
    </ligand>
</feature>
<dbReference type="PANTHER" id="PTHR36112:SF1">
    <property type="entry name" value="RIBOSOMAL RNA SMALL SUBUNIT METHYLTRANSFERASE J"/>
    <property type="match status" value="1"/>
</dbReference>
<dbReference type="HAMAP" id="MF_01523">
    <property type="entry name" value="16SrRNA_methyltr_J"/>
    <property type="match status" value="1"/>
</dbReference>
<gene>
    <name evidence="1" type="primary">rsmJ</name>
    <name evidence="2" type="ORF">NB231_13061</name>
</gene>
<evidence type="ECO:0000313" key="2">
    <source>
        <dbReference type="EMBL" id="EAR20240.1"/>
    </source>
</evidence>
<keyword evidence="1" id="KW-0489">Methyltransferase</keyword>
<dbReference type="AlphaFoldDB" id="A4BVM2"/>
<dbReference type="EMBL" id="AAOF01000028">
    <property type="protein sequence ID" value="EAR20240.1"/>
    <property type="molecule type" value="Genomic_DNA"/>
</dbReference>
<dbReference type="Proteomes" id="UP000003374">
    <property type="component" value="Unassembled WGS sequence"/>
</dbReference>
<feature type="binding site" evidence="1">
    <location>
        <position position="197"/>
    </location>
    <ligand>
        <name>S-adenosyl-L-methionine</name>
        <dbReference type="ChEBI" id="CHEBI:59789"/>
    </ligand>
</feature>
<dbReference type="InterPro" id="IPR007536">
    <property type="entry name" value="16SrRNA_methylTrfase_J"/>
</dbReference>
<keyword evidence="1" id="KW-0963">Cytoplasm</keyword>
<organism evidence="2 3">
    <name type="scientific">Nitrococcus mobilis Nb-231</name>
    <dbReference type="NCBI Taxonomy" id="314278"/>
    <lineage>
        <taxon>Bacteria</taxon>
        <taxon>Pseudomonadati</taxon>
        <taxon>Pseudomonadota</taxon>
        <taxon>Gammaproteobacteria</taxon>
        <taxon>Chromatiales</taxon>
        <taxon>Ectothiorhodospiraceae</taxon>
        <taxon>Nitrococcus</taxon>
    </lineage>
</organism>
<sequence length="276" mass="29766">MLIIPSHLGTAKPINDLPKPGAIVGILPIVAECRATAQGLARRLGAKLIDSSPTEGLYLACGIEGLSLRLRTVRRRELAIRAELGGGRQAYRAGHASPRGEAIARACGLPRYGSRYVVDATAGLGRDAHILARLGARVTLLERSPVILALLEDGFDRASRQTQSLDWLARMRLIGGDATVWLRSCATVQRPEVVFLDPMYPRQTKGAAPGKEMQILQALLGTADDAGSLLQAARAAASDRVVVKRPRQAEPLAGESPHYRIIGRSTRFDVYLHSCE</sequence>